<keyword evidence="2" id="KW-1185">Reference proteome</keyword>
<organism evidence="1 2">
    <name type="scientific">Portunus trituberculatus</name>
    <name type="common">Swimming crab</name>
    <name type="synonym">Neptunus trituberculatus</name>
    <dbReference type="NCBI Taxonomy" id="210409"/>
    <lineage>
        <taxon>Eukaryota</taxon>
        <taxon>Metazoa</taxon>
        <taxon>Ecdysozoa</taxon>
        <taxon>Arthropoda</taxon>
        <taxon>Crustacea</taxon>
        <taxon>Multicrustacea</taxon>
        <taxon>Malacostraca</taxon>
        <taxon>Eumalacostraca</taxon>
        <taxon>Eucarida</taxon>
        <taxon>Decapoda</taxon>
        <taxon>Pleocyemata</taxon>
        <taxon>Brachyura</taxon>
        <taxon>Eubrachyura</taxon>
        <taxon>Portunoidea</taxon>
        <taxon>Portunidae</taxon>
        <taxon>Portuninae</taxon>
        <taxon>Portunus</taxon>
    </lineage>
</organism>
<name>A0A5B7DFP7_PORTR</name>
<comment type="caution">
    <text evidence="1">The sequence shown here is derived from an EMBL/GenBank/DDBJ whole genome shotgun (WGS) entry which is preliminary data.</text>
</comment>
<dbReference type="AlphaFoldDB" id="A0A5B7DFP7"/>
<evidence type="ECO:0000313" key="1">
    <source>
        <dbReference type="EMBL" id="MPC19885.1"/>
    </source>
</evidence>
<protein>
    <submittedName>
        <fullName evidence="1">Uncharacterized protein</fullName>
    </submittedName>
</protein>
<accession>A0A5B7DFP7</accession>
<gene>
    <name evidence="1" type="ORF">E2C01_012816</name>
</gene>
<proteinExistence type="predicted"/>
<evidence type="ECO:0000313" key="2">
    <source>
        <dbReference type="Proteomes" id="UP000324222"/>
    </source>
</evidence>
<reference evidence="1 2" key="1">
    <citation type="submission" date="2019-05" db="EMBL/GenBank/DDBJ databases">
        <title>Another draft genome of Portunus trituberculatus and its Hox gene families provides insights of decapod evolution.</title>
        <authorList>
            <person name="Jeong J.-H."/>
            <person name="Song I."/>
            <person name="Kim S."/>
            <person name="Choi T."/>
            <person name="Kim D."/>
            <person name="Ryu S."/>
            <person name="Kim W."/>
        </authorList>
    </citation>
    <scope>NUCLEOTIDE SEQUENCE [LARGE SCALE GENOMIC DNA]</scope>
    <source>
        <tissue evidence="1">Muscle</tissue>
    </source>
</reference>
<dbReference type="EMBL" id="VSRR010000812">
    <property type="protein sequence ID" value="MPC19885.1"/>
    <property type="molecule type" value="Genomic_DNA"/>
</dbReference>
<dbReference type="Proteomes" id="UP000324222">
    <property type="component" value="Unassembled WGS sequence"/>
</dbReference>
<sequence length="106" mass="12144">MDEADVHISLALEEFTDSYEVVDSTVPKMEGQNTFDGQRNHKYSNYARHCCHQHHHQHLYTMLPSSLLTGNFKLKENRHVTKNVWAVTSRSMRGAKITGDVAPLAY</sequence>